<reference evidence="2" key="1">
    <citation type="journal article" date="2012" name="Nat. Genet.">
        <title>Whole-genome sequence of Schistosoma haematobium.</title>
        <authorList>
            <person name="Young N.D."/>
            <person name="Jex A.R."/>
            <person name="Li B."/>
            <person name="Liu S."/>
            <person name="Yang L."/>
            <person name="Xiong Z."/>
            <person name="Li Y."/>
            <person name="Cantacessi C."/>
            <person name="Hall R.S."/>
            <person name="Xu X."/>
            <person name="Chen F."/>
            <person name="Wu X."/>
            <person name="Zerlotini A."/>
            <person name="Oliveira G."/>
            <person name="Hofmann A."/>
            <person name="Zhang G."/>
            <person name="Fang X."/>
            <person name="Kang Y."/>
            <person name="Campbell B.E."/>
            <person name="Loukas A."/>
            <person name="Ranganathan S."/>
            <person name="Rollinson D."/>
            <person name="Rinaldi G."/>
            <person name="Brindley P.J."/>
            <person name="Yang H."/>
            <person name="Wang J."/>
            <person name="Wang J."/>
            <person name="Gasser R.B."/>
        </authorList>
    </citation>
    <scope>NUCLEOTIDE SEQUENCE</scope>
</reference>
<dbReference type="AlphaFoldDB" id="A0A922IP06"/>
<dbReference type="InterPro" id="IPR039133">
    <property type="entry name" value="RNF25"/>
</dbReference>
<reference evidence="2" key="3">
    <citation type="submission" date="2021-06" db="EMBL/GenBank/DDBJ databases">
        <title>Chromosome-level genome assembly for S. haematobium.</title>
        <authorList>
            <person name="Stroehlein A.J."/>
        </authorList>
    </citation>
    <scope>NUCLEOTIDE SEQUENCE</scope>
</reference>
<proteinExistence type="predicted"/>
<evidence type="ECO:0000313" key="3">
    <source>
        <dbReference type="Proteomes" id="UP000471633"/>
    </source>
</evidence>
<dbReference type="GeneID" id="24591448"/>
<sequence length="212" mass="24281">MNCNYYMKCFPVNSKLTLILFSSNQYTVTFVVTPGVGFNNPVNKFIKFNLNLNVTLKYPIESPTVSVECVHGLKEKDIAKLLSLLRDLTLERNGDAVIFDLVDFCREFISSNIPTVECAICLNCFQNESDVYCTTNFHYFHTYCIGEYMNRRRVEYEEEISELKAKGPYTEFPPLEIPCPLCRAEFLPFSEDLVNLGHSQKNTENSDSSKLG</sequence>
<accession>A0A922IP06</accession>
<dbReference type="Gene3D" id="3.30.40.10">
    <property type="entry name" value="Zinc/RING finger domain, C3HC4 (zinc finger)"/>
    <property type="match status" value="1"/>
</dbReference>
<dbReference type="EMBL" id="AMPZ03000005">
    <property type="protein sequence ID" value="KAH9583738.1"/>
    <property type="molecule type" value="Genomic_DNA"/>
</dbReference>
<dbReference type="Pfam" id="PF05773">
    <property type="entry name" value="RWD"/>
    <property type="match status" value="1"/>
</dbReference>
<protein>
    <submittedName>
        <fullName evidence="2">RING finger protein 25, variant 4</fullName>
    </submittedName>
</protein>
<dbReference type="PANTHER" id="PTHR13198:SF4">
    <property type="entry name" value="E3 UBIQUITIN-PROTEIN LIGASE RNF25"/>
    <property type="match status" value="1"/>
</dbReference>
<dbReference type="InterPro" id="IPR013083">
    <property type="entry name" value="Znf_RING/FYVE/PHD"/>
</dbReference>
<dbReference type="RefSeq" id="XP_051066975.1">
    <property type="nucleotide sequence ID" value="XM_051216386.1"/>
</dbReference>
<dbReference type="GO" id="GO:0061630">
    <property type="term" value="F:ubiquitin protein ligase activity"/>
    <property type="evidence" value="ECO:0007669"/>
    <property type="project" value="InterPro"/>
</dbReference>
<evidence type="ECO:0000259" key="1">
    <source>
        <dbReference type="PROSITE" id="PS50908"/>
    </source>
</evidence>
<dbReference type="PROSITE" id="PS50908">
    <property type="entry name" value="RWD"/>
    <property type="match status" value="1"/>
</dbReference>
<dbReference type="InterPro" id="IPR016135">
    <property type="entry name" value="UBQ-conjugating_enzyme/RWD"/>
</dbReference>
<dbReference type="Proteomes" id="UP000471633">
    <property type="component" value="Unassembled WGS sequence"/>
</dbReference>
<evidence type="ECO:0000313" key="2">
    <source>
        <dbReference type="EMBL" id="KAH9583738.1"/>
    </source>
</evidence>
<dbReference type="InterPro" id="IPR006575">
    <property type="entry name" value="RWD_dom"/>
</dbReference>
<dbReference type="GO" id="GO:0005634">
    <property type="term" value="C:nucleus"/>
    <property type="evidence" value="ECO:0007669"/>
    <property type="project" value="TreeGrafter"/>
</dbReference>
<reference evidence="2" key="2">
    <citation type="journal article" date="2019" name="Gigascience">
        <title>High-quality Schistosoma haematobium genome achieved by single-molecule and long-range sequencing.</title>
        <authorList>
            <person name="Stroehlein A.J."/>
            <person name="Korhonen P.K."/>
            <person name="Chong T.M."/>
            <person name="Lim Y.L."/>
            <person name="Chan K.G."/>
            <person name="Webster B."/>
            <person name="Rollinson D."/>
            <person name="Brindley P.J."/>
            <person name="Gasser R.B."/>
            <person name="Young N.D."/>
        </authorList>
    </citation>
    <scope>NUCLEOTIDE SEQUENCE</scope>
</reference>
<name>A0A922IP06_SCHHA</name>
<feature type="domain" description="RWD" evidence="1">
    <location>
        <begin position="1"/>
        <end position="112"/>
    </location>
</feature>
<dbReference type="SUPFAM" id="SSF54495">
    <property type="entry name" value="UBC-like"/>
    <property type="match status" value="1"/>
</dbReference>
<dbReference type="SUPFAM" id="SSF57850">
    <property type="entry name" value="RING/U-box"/>
    <property type="match status" value="1"/>
</dbReference>
<dbReference type="PANTHER" id="PTHR13198">
    <property type="entry name" value="RING FINGER PROTEIN 25"/>
    <property type="match status" value="1"/>
</dbReference>
<keyword evidence="3" id="KW-1185">Reference proteome</keyword>
<organism evidence="2 3">
    <name type="scientific">Schistosoma haematobium</name>
    <name type="common">Blood fluke</name>
    <dbReference type="NCBI Taxonomy" id="6185"/>
    <lineage>
        <taxon>Eukaryota</taxon>
        <taxon>Metazoa</taxon>
        <taxon>Spiralia</taxon>
        <taxon>Lophotrochozoa</taxon>
        <taxon>Platyhelminthes</taxon>
        <taxon>Trematoda</taxon>
        <taxon>Digenea</taxon>
        <taxon>Strigeidida</taxon>
        <taxon>Schistosomatoidea</taxon>
        <taxon>Schistosomatidae</taxon>
        <taxon>Schistosoma</taxon>
    </lineage>
</organism>
<dbReference type="GO" id="GO:0016567">
    <property type="term" value="P:protein ubiquitination"/>
    <property type="evidence" value="ECO:0007669"/>
    <property type="project" value="TreeGrafter"/>
</dbReference>
<reference evidence="2" key="4">
    <citation type="journal article" date="2022" name="PLoS Pathog.">
        <title>Chromosome-level genome of Schistosoma haematobium underpins genome-wide explorations of molecular variation.</title>
        <authorList>
            <person name="Stroehlein A.J."/>
            <person name="Korhonen P.K."/>
            <person name="Lee V.V."/>
            <person name="Ralph S.A."/>
            <person name="Mentink-Kane M."/>
            <person name="You H."/>
            <person name="McManus D.P."/>
            <person name="Tchuente L.T."/>
            <person name="Stothard J.R."/>
            <person name="Kaur P."/>
            <person name="Dudchenko O."/>
            <person name="Aiden E.L."/>
            <person name="Yang B."/>
            <person name="Yang H."/>
            <person name="Emery A.M."/>
            <person name="Webster B.L."/>
            <person name="Brindley P.J."/>
            <person name="Rollinson D."/>
            <person name="Chang B.C.H."/>
            <person name="Gasser R.B."/>
            <person name="Young N.D."/>
        </authorList>
    </citation>
    <scope>NUCLEOTIDE SEQUENCE</scope>
</reference>
<dbReference type="Gene3D" id="3.10.110.10">
    <property type="entry name" value="Ubiquitin Conjugating Enzyme"/>
    <property type="match status" value="1"/>
</dbReference>
<dbReference type="CTD" id="24591448"/>
<gene>
    <name evidence="2" type="primary">RNF25_1</name>
    <name evidence="2" type="ORF">MS3_00008048</name>
</gene>
<comment type="caution">
    <text evidence="2">The sequence shown here is derived from an EMBL/GenBank/DDBJ whole genome shotgun (WGS) entry which is preliminary data.</text>
</comment>